<dbReference type="PATRIC" id="fig|1267766.3.peg.677"/>
<reference evidence="1" key="1">
    <citation type="submission" date="2015-05" db="EMBL/GenBank/DDBJ databases">
        <title>The complete genome of Altererythrobacter atlanticus strain 26DY36.</title>
        <authorList>
            <person name="Wu Y.-H."/>
            <person name="Cheng H."/>
            <person name="Wu X.-W."/>
        </authorList>
    </citation>
    <scope>NUCLEOTIDE SEQUENCE [LARGE SCALE GENOMIC DNA]</scope>
    <source>
        <strain evidence="1">26DY36</strain>
    </source>
</reference>
<name>A0A0F7KRA2_9SPHN</name>
<dbReference type="Proteomes" id="UP000034392">
    <property type="component" value="Chromosome"/>
</dbReference>
<dbReference type="RefSeq" id="WP_046902708.1">
    <property type="nucleotide sequence ID" value="NZ_CP011452.2"/>
</dbReference>
<proteinExistence type="predicted"/>
<keyword evidence="2" id="KW-1185">Reference proteome</keyword>
<accession>A0A0F7KRA2</accession>
<dbReference type="PROSITE" id="PS51257">
    <property type="entry name" value="PROKAR_LIPOPROTEIN"/>
    <property type="match status" value="1"/>
</dbReference>
<gene>
    <name evidence="1" type="ORF">WYH_00671</name>
</gene>
<dbReference type="STRING" id="1267766.WYH_00671"/>
<evidence type="ECO:0000313" key="1">
    <source>
        <dbReference type="EMBL" id="AKH41727.1"/>
    </source>
</evidence>
<dbReference type="OrthoDB" id="5402191at2"/>
<dbReference type="EMBL" id="CP011452">
    <property type="protein sequence ID" value="AKH41727.1"/>
    <property type="molecule type" value="Genomic_DNA"/>
</dbReference>
<sequence>MRLLAPGLLGALGACSGAADGASGDPASMIECALGGAAGFERQCGVERRIEDGRLMLVLRHPDGGFRRFEVLADGNGVATADGAEPARISLLDNGIEVSVGADKYRLPATIGGHGGD</sequence>
<organism evidence="1 2">
    <name type="scientific">Croceibacterium atlanticum</name>
    <dbReference type="NCBI Taxonomy" id="1267766"/>
    <lineage>
        <taxon>Bacteria</taxon>
        <taxon>Pseudomonadati</taxon>
        <taxon>Pseudomonadota</taxon>
        <taxon>Alphaproteobacteria</taxon>
        <taxon>Sphingomonadales</taxon>
        <taxon>Erythrobacteraceae</taxon>
        <taxon>Croceibacterium</taxon>
    </lineage>
</organism>
<protein>
    <submittedName>
        <fullName evidence="1">Uncharacterized protein</fullName>
    </submittedName>
</protein>
<dbReference type="AlphaFoldDB" id="A0A0F7KRA2"/>
<evidence type="ECO:0000313" key="2">
    <source>
        <dbReference type="Proteomes" id="UP000034392"/>
    </source>
</evidence>
<dbReference type="KEGG" id="aay:WYH_00671"/>